<evidence type="ECO:0000313" key="3">
    <source>
        <dbReference type="EMBL" id="RGD75487.1"/>
    </source>
</evidence>
<dbReference type="Proteomes" id="UP000261212">
    <property type="component" value="Unassembled WGS sequence"/>
</dbReference>
<dbReference type="GeneID" id="98001340"/>
<name>A0A3E3E1S0_9FIRM</name>
<evidence type="ECO:0000256" key="1">
    <source>
        <dbReference type="ARBA" id="ARBA00023049"/>
    </source>
</evidence>
<feature type="domain" description="Peptidoglycan binding-like" evidence="2">
    <location>
        <begin position="220"/>
        <end position="275"/>
    </location>
</feature>
<dbReference type="Gene3D" id="1.10.101.10">
    <property type="entry name" value="PGBD-like superfamily/PGBD"/>
    <property type="match status" value="3"/>
</dbReference>
<keyword evidence="1" id="KW-0645">Protease</keyword>
<keyword evidence="1" id="KW-0482">Metalloprotease</keyword>
<reference evidence="3 4" key="1">
    <citation type="submission" date="2018-08" db="EMBL/GenBank/DDBJ databases">
        <title>A genome reference for cultivated species of the human gut microbiota.</title>
        <authorList>
            <person name="Zou Y."/>
            <person name="Xue W."/>
            <person name="Luo G."/>
        </authorList>
    </citation>
    <scope>NUCLEOTIDE SEQUENCE [LARGE SCALE GENOMIC DNA]</scope>
    <source>
        <strain evidence="3 4">AM25-6</strain>
    </source>
</reference>
<dbReference type="SUPFAM" id="SSF47090">
    <property type="entry name" value="PGBD-like"/>
    <property type="match status" value="3"/>
</dbReference>
<dbReference type="Pfam" id="PF01471">
    <property type="entry name" value="PG_binding_1"/>
    <property type="match status" value="3"/>
</dbReference>
<gene>
    <name evidence="3" type="ORF">DW687_03950</name>
</gene>
<comment type="caution">
    <text evidence="3">The sequence shown here is derived from an EMBL/GenBank/DDBJ whole genome shotgun (WGS) entry which is preliminary data.</text>
</comment>
<accession>A0A3E3E1S0</accession>
<evidence type="ECO:0000259" key="2">
    <source>
        <dbReference type="Pfam" id="PF01471"/>
    </source>
</evidence>
<evidence type="ECO:0000313" key="4">
    <source>
        <dbReference type="Proteomes" id="UP000261212"/>
    </source>
</evidence>
<feature type="domain" description="Peptidoglycan binding-like" evidence="2">
    <location>
        <begin position="84"/>
        <end position="139"/>
    </location>
</feature>
<dbReference type="InterPro" id="IPR036365">
    <property type="entry name" value="PGBD-like_sf"/>
</dbReference>
<protein>
    <submittedName>
        <fullName evidence="3">Peptidoglycan-binding protein</fullName>
    </submittedName>
</protein>
<feature type="domain" description="Peptidoglycan binding-like" evidence="2">
    <location>
        <begin position="152"/>
        <end position="207"/>
    </location>
</feature>
<dbReference type="GO" id="GO:0008237">
    <property type="term" value="F:metallopeptidase activity"/>
    <property type="evidence" value="ECO:0007669"/>
    <property type="project" value="UniProtKB-KW"/>
</dbReference>
<proteinExistence type="predicted"/>
<dbReference type="PANTHER" id="PTHR10201:SF323">
    <property type="entry name" value="MATRIX METALLOPROTEINASE-21"/>
    <property type="match status" value="1"/>
</dbReference>
<dbReference type="InterPro" id="IPR036366">
    <property type="entry name" value="PGBDSf"/>
</dbReference>
<dbReference type="InterPro" id="IPR002477">
    <property type="entry name" value="Peptidoglycan-bd-like"/>
</dbReference>
<dbReference type="AlphaFoldDB" id="A0A3E3E1S0"/>
<dbReference type="RefSeq" id="WP_007051082.1">
    <property type="nucleotide sequence ID" value="NZ_CABKNJ010000001.1"/>
</dbReference>
<sequence>MKQIKSFLIYLIAFMFFILLSASFCSEKYLNESYSVNLSSKTLYYAFAGNLSDYLEGKIADDDDLNLDSVDKDYSKTFSEGESGDEILSYKLILYYLDYLSDTPNNTFDSTTTKAVKEYQTSRGIKETSKLDKTTMQTLDNEVVDYKTGKSSEDIKKYNYILYYLGYLTKEPNSTYTAETKVACENYQKAKSLPVTGTMTPQTRRSLDSETLTYKQGHKGDVIKDYQEILIRTGYLKGTANGTFDSKTTAAVKSYQTKKGLSVTGNLDTKTMEALDNEH</sequence>
<dbReference type="EMBL" id="QUSM01000002">
    <property type="protein sequence ID" value="RGD75487.1"/>
    <property type="molecule type" value="Genomic_DNA"/>
</dbReference>
<keyword evidence="1" id="KW-0378">Hydrolase</keyword>
<dbReference type="PANTHER" id="PTHR10201">
    <property type="entry name" value="MATRIX METALLOPROTEINASE"/>
    <property type="match status" value="1"/>
</dbReference>
<organism evidence="3 4">
    <name type="scientific">Anaerofustis stercorihominis</name>
    <dbReference type="NCBI Taxonomy" id="214853"/>
    <lineage>
        <taxon>Bacteria</taxon>
        <taxon>Bacillati</taxon>
        <taxon>Bacillota</taxon>
        <taxon>Clostridia</taxon>
        <taxon>Eubacteriales</taxon>
        <taxon>Eubacteriaceae</taxon>
        <taxon>Anaerofustis</taxon>
    </lineage>
</organism>